<organism evidence="2 3">
    <name type="scientific">Trichonephila clavata</name>
    <name type="common">Joro spider</name>
    <name type="synonym">Nephila clavata</name>
    <dbReference type="NCBI Taxonomy" id="2740835"/>
    <lineage>
        <taxon>Eukaryota</taxon>
        <taxon>Metazoa</taxon>
        <taxon>Ecdysozoa</taxon>
        <taxon>Arthropoda</taxon>
        <taxon>Chelicerata</taxon>
        <taxon>Arachnida</taxon>
        <taxon>Araneae</taxon>
        <taxon>Araneomorphae</taxon>
        <taxon>Entelegynae</taxon>
        <taxon>Araneoidea</taxon>
        <taxon>Nephilidae</taxon>
        <taxon>Trichonephila</taxon>
    </lineage>
</organism>
<evidence type="ECO:0000256" key="1">
    <source>
        <dbReference type="SAM" id="MobiDB-lite"/>
    </source>
</evidence>
<sequence>MARRRGLVHIEKSSLDSARQQVMGSSFEARCLALKNPTAFTLGTLKKCWNSGLGGGSDGTGRNPWQPKYGVQSRI</sequence>
<dbReference type="AlphaFoldDB" id="A0A8X6K6G9"/>
<keyword evidence="3" id="KW-1185">Reference proteome</keyword>
<evidence type="ECO:0000313" key="2">
    <source>
        <dbReference type="EMBL" id="GFQ63919.1"/>
    </source>
</evidence>
<reference evidence="2" key="1">
    <citation type="submission" date="2020-07" db="EMBL/GenBank/DDBJ databases">
        <title>Multicomponent nature underlies the extraordinary mechanical properties of spider dragline silk.</title>
        <authorList>
            <person name="Kono N."/>
            <person name="Nakamura H."/>
            <person name="Mori M."/>
            <person name="Yoshida Y."/>
            <person name="Ohtoshi R."/>
            <person name="Malay A.D."/>
            <person name="Moran D.A.P."/>
            <person name="Tomita M."/>
            <person name="Numata K."/>
            <person name="Arakawa K."/>
        </authorList>
    </citation>
    <scope>NUCLEOTIDE SEQUENCE</scope>
</reference>
<accession>A0A8X6K6G9</accession>
<proteinExistence type="predicted"/>
<dbReference type="EMBL" id="BMAO01019937">
    <property type="protein sequence ID" value="GFQ63919.1"/>
    <property type="molecule type" value="Genomic_DNA"/>
</dbReference>
<protein>
    <submittedName>
        <fullName evidence="2">Uncharacterized protein</fullName>
    </submittedName>
</protein>
<comment type="caution">
    <text evidence="2">The sequence shown here is derived from an EMBL/GenBank/DDBJ whole genome shotgun (WGS) entry which is preliminary data.</text>
</comment>
<dbReference type="Proteomes" id="UP000887116">
    <property type="component" value="Unassembled WGS sequence"/>
</dbReference>
<feature type="region of interest" description="Disordered" evidence="1">
    <location>
        <begin position="53"/>
        <end position="75"/>
    </location>
</feature>
<evidence type="ECO:0000313" key="3">
    <source>
        <dbReference type="Proteomes" id="UP000887116"/>
    </source>
</evidence>
<name>A0A8X6K6G9_TRICU</name>
<gene>
    <name evidence="2" type="ORF">TNCT_614971</name>
</gene>